<evidence type="ECO:0000256" key="1">
    <source>
        <dbReference type="ARBA" id="ARBA00010062"/>
    </source>
</evidence>
<reference evidence="5 6" key="1">
    <citation type="journal article" date="2010" name="Int. J. Syst. Evol. Microbiol.">
        <title>Reclassification of Herbaspirillum putei as a later heterotypic synonym of Herbaspirillum huttiense, with the description of H. huttiense subsp. huttiense subsp. nov. and H. huttiense subsp. putei subsp. nov., comb. nov., and description of Herbaspirillum aquaticum sp. nov.</title>
        <authorList>
            <person name="Dobritsa A.P."/>
            <person name="Reddy M.C."/>
            <person name="Samadpour M."/>
        </authorList>
    </citation>
    <scope>NUCLEOTIDE SEQUENCE [LARGE SCALE GENOMIC DNA]</scope>
    <source>
        <strain evidence="5 6">IEH 4430</strain>
    </source>
</reference>
<dbReference type="PANTHER" id="PTHR47151">
    <property type="entry name" value="LEU/ILE/VAL-BINDING ABC TRANSPORTER SUBUNIT"/>
    <property type="match status" value="1"/>
</dbReference>
<dbReference type="Pfam" id="PF13458">
    <property type="entry name" value="Peripla_BP_6"/>
    <property type="match status" value="1"/>
</dbReference>
<keyword evidence="2 3" id="KW-0732">Signal</keyword>
<evidence type="ECO:0000256" key="2">
    <source>
        <dbReference type="ARBA" id="ARBA00022729"/>
    </source>
</evidence>
<dbReference type="AlphaFoldDB" id="A0A225T087"/>
<proteinExistence type="inferred from homology"/>
<comment type="similarity">
    <text evidence="1">Belongs to the leucine-binding protein family.</text>
</comment>
<dbReference type="CDD" id="cd06342">
    <property type="entry name" value="PBP1_ABC_LIVBP-like"/>
    <property type="match status" value="1"/>
</dbReference>
<dbReference type="Gene3D" id="3.40.50.2300">
    <property type="match status" value="2"/>
</dbReference>
<protein>
    <submittedName>
        <fullName evidence="5">Branched chain amino acid ABC transporter substrate-binding protein</fullName>
    </submittedName>
</protein>
<gene>
    <name evidence="5" type="ORF">CEJ45_01910</name>
</gene>
<dbReference type="Proteomes" id="UP000214747">
    <property type="component" value="Unassembled WGS sequence"/>
</dbReference>
<dbReference type="InterPro" id="IPR028081">
    <property type="entry name" value="Leu-bd"/>
</dbReference>
<name>A0A225T087_9BURK</name>
<feature type="signal peptide" evidence="3">
    <location>
        <begin position="1"/>
        <end position="29"/>
    </location>
</feature>
<dbReference type="EMBL" id="NJGV01000001">
    <property type="protein sequence ID" value="OWY36870.1"/>
    <property type="molecule type" value="Genomic_DNA"/>
</dbReference>
<accession>A0A225T087</accession>
<sequence length="388" mass="41369">MIKALRRPLLLTLALLGAVGSFMMGSASAEPRTVLIGLAAPMSGLSGSTGVALERAAQLAVDDLNSGKPVIAGEPVLFKLLAQDDRADPRTGELIADYFVKSRVAAVVGHWNSGVGIPAARIYAAAGIPHVAPAVTAPAYTQQGDASAFRIVPHDGEGALLTADYVVRDLKAGNIAVIDDSTVFGTTYADEFVKSVKALQGRVGARYTVSSKTSDFNSILRAIRDNDPDVVFFAGLDAQAAQLVQDMRRLQVRARLVGIGGVVGPTFLKLAGAAGEGVSVVEPGLPSYKGPQWTHFEQAWKARYREDIYLYAPFAYDAVRVIAAAMREADSVDAAKVTASLHRIRYKGISGNIAFDAQGNLRDPVFTLYQVSQGRWRVIRSMGHSEKN</sequence>
<evidence type="ECO:0000313" key="6">
    <source>
        <dbReference type="Proteomes" id="UP000214747"/>
    </source>
</evidence>
<dbReference type="SUPFAM" id="SSF53822">
    <property type="entry name" value="Periplasmic binding protein-like I"/>
    <property type="match status" value="1"/>
</dbReference>
<evidence type="ECO:0000259" key="4">
    <source>
        <dbReference type="Pfam" id="PF13458"/>
    </source>
</evidence>
<comment type="caution">
    <text evidence="5">The sequence shown here is derived from an EMBL/GenBank/DDBJ whole genome shotgun (WGS) entry which is preliminary data.</text>
</comment>
<evidence type="ECO:0000313" key="5">
    <source>
        <dbReference type="EMBL" id="OWY36870.1"/>
    </source>
</evidence>
<dbReference type="InterPro" id="IPR028082">
    <property type="entry name" value="Peripla_BP_I"/>
</dbReference>
<dbReference type="RefSeq" id="WP_088753547.1">
    <property type="nucleotide sequence ID" value="NZ_NJGV01000001.1"/>
</dbReference>
<evidence type="ECO:0000256" key="3">
    <source>
        <dbReference type="SAM" id="SignalP"/>
    </source>
</evidence>
<organism evidence="5 6">
    <name type="scientific">Herbaspirillum aquaticum</name>
    <dbReference type="NCBI Taxonomy" id="568783"/>
    <lineage>
        <taxon>Bacteria</taxon>
        <taxon>Pseudomonadati</taxon>
        <taxon>Pseudomonadota</taxon>
        <taxon>Betaproteobacteria</taxon>
        <taxon>Burkholderiales</taxon>
        <taxon>Oxalobacteraceae</taxon>
        <taxon>Herbaspirillum</taxon>
    </lineage>
</organism>
<dbReference type="PANTHER" id="PTHR47151:SF2">
    <property type="entry name" value="AMINO ACID BINDING PROTEIN"/>
    <property type="match status" value="1"/>
</dbReference>
<feature type="domain" description="Leucine-binding protein" evidence="4">
    <location>
        <begin position="34"/>
        <end position="372"/>
    </location>
</feature>
<keyword evidence="6" id="KW-1185">Reference proteome</keyword>
<feature type="chain" id="PRO_5012578674" evidence="3">
    <location>
        <begin position="30"/>
        <end position="388"/>
    </location>
</feature>